<protein>
    <submittedName>
        <fullName evidence="4">WD40-repeat-containing domain protein</fullName>
    </submittedName>
</protein>
<dbReference type="PANTHER" id="PTHR44090">
    <property type="entry name" value="WD REPEAT-CONTAINING PROTEIN 61"/>
    <property type="match status" value="1"/>
</dbReference>
<comment type="caution">
    <text evidence="4">The sequence shown here is derived from an EMBL/GenBank/DDBJ whole genome shotgun (WGS) entry which is preliminary data.</text>
</comment>
<dbReference type="InterPro" id="IPR001680">
    <property type="entry name" value="WD40_rpt"/>
</dbReference>
<dbReference type="STRING" id="13706.A0A1X2H0T6"/>
<dbReference type="Pfam" id="PF00400">
    <property type="entry name" value="WD40"/>
    <property type="match status" value="7"/>
</dbReference>
<dbReference type="InParanoid" id="A0A1X2H0T6"/>
<dbReference type="GO" id="GO:0005634">
    <property type="term" value="C:nucleus"/>
    <property type="evidence" value="ECO:0007669"/>
    <property type="project" value="TreeGrafter"/>
</dbReference>
<feature type="repeat" description="WD" evidence="3">
    <location>
        <begin position="60"/>
        <end position="94"/>
    </location>
</feature>
<dbReference type="OrthoDB" id="538223at2759"/>
<dbReference type="PROSITE" id="PS00678">
    <property type="entry name" value="WD_REPEATS_1"/>
    <property type="match status" value="1"/>
</dbReference>
<reference evidence="4 5" key="1">
    <citation type="submission" date="2016-07" db="EMBL/GenBank/DDBJ databases">
        <title>Pervasive Adenine N6-methylation of Active Genes in Fungi.</title>
        <authorList>
            <consortium name="DOE Joint Genome Institute"/>
            <person name="Mondo S.J."/>
            <person name="Dannebaum R.O."/>
            <person name="Kuo R.C."/>
            <person name="Labutti K."/>
            <person name="Haridas S."/>
            <person name="Kuo A."/>
            <person name="Salamov A."/>
            <person name="Ahrendt S.R."/>
            <person name="Lipzen A."/>
            <person name="Sullivan W."/>
            <person name="Andreopoulos W.B."/>
            <person name="Clum A."/>
            <person name="Lindquist E."/>
            <person name="Daum C."/>
            <person name="Ramamoorthy G.K."/>
            <person name="Gryganskyi A."/>
            <person name="Culley D."/>
            <person name="Magnuson J.K."/>
            <person name="James T.Y."/>
            <person name="O'Malley M.A."/>
            <person name="Stajich J.E."/>
            <person name="Spatafora J.W."/>
            <person name="Visel A."/>
            <person name="Grigoriev I.V."/>
        </authorList>
    </citation>
    <scope>NUCLEOTIDE SEQUENCE [LARGE SCALE GENOMIC DNA]</scope>
    <source>
        <strain evidence="4 5">NRRL 2496</strain>
    </source>
</reference>
<name>A0A1X2H0T6_SYNRA</name>
<dbReference type="CDD" id="cd00200">
    <property type="entry name" value="WD40"/>
    <property type="match status" value="1"/>
</dbReference>
<gene>
    <name evidence="4" type="ORF">BCR43DRAFT_463703</name>
</gene>
<keyword evidence="1 3" id="KW-0853">WD repeat</keyword>
<dbReference type="EMBL" id="MCGN01000011">
    <property type="protein sequence ID" value="ORY91036.1"/>
    <property type="molecule type" value="Genomic_DNA"/>
</dbReference>
<dbReference type="AlphaFoldDB" id="A0A1X2H0T6"/>
<evidence type="ECO:0000256" key="2">
    <source>
        <dbReference type="ARBA" id="ARBA00022737"/>
    </source>
</evidence>
<dbReference type="Proteomes" id="UP000242180">
    <property type="component" value="Unassembled WGS sequence"/>
</dbReference>
<dbReference type="PROSITE" id="PS50294">
    <property type="entry name" value="WD_REPEATS_REGION"/>
    <property type="match status" value="5"/>
</dbReference>
<dbReference type="InterPro" id="IPR020472">
    <property type="entry name" value="WD40_PAC1"/>
</dbReference>
<keyword evidence="2" id="KW-0677">Repeat</keyword>
<evidence type="ECO:0000256" key="1">
    <source>
        <dbReference type="ARBA" id="ARBA00022574"/>
    </source>
</evidence>
<evidence type="ECO:0000313" key="4">
    <source>
        <dbReference type="EMBL" id="ORY91036.1"/>
    </source>
</evidence>
<organism evidence="4 5">
    <name type="scientific">Syncephalastrum racemosum</name>
    <name type="common">Filamentous fungus</name>
    <dbReference type="NCBI Taxonomy" id="13706"/>
    <lineage>
        <taxon>Eukaryota</taxon>
        <taxon>Fungi</taxon>
        <taxon>Fungi incertae sedis</taxon>
        <taxon>Mucoromycota</taxon>
        <taxon>Mucoromycotina</taxon>
        <taxon>Mucoromycetes</taxon>
        <taxon>Mucorales</taxon>
        <taxon>Syncephalastraceae</taxon>
        <taxon>Syncephalastrum</taxon>
    </lineage>
</organism>
<dbReference type="PANTHER" id="PTHR44090:SF1">
    <property type="entry name" value="SUPERKILLER COMPLEX PROTEIN 8"/>
    <property type="match status" value="1"/>
</dbReference>
<feature type="repeat" description="WD" evidence="3">
    <location>
        <begin position="266"/>
        <end position="302"/>
    </location>
</feature>
<dbReference type="Gene3D" id="2.130.10.10">
    <property type="entry name" value="YVTN repeat-like/Quinoprotein amine dehydrogenase"/>
    <property type="match status" value="2"/>
</dbReference>
<dbReference type="GO" id="GO:0032991">
    <property type="term" value="C:protein-containing complex"/>
    <property type="evidence" value="ECO:0007669"/>
    <property type="project" value="UniProtKB-ARBA"/>
</dbReference>
<sequence>MPTTYIPTLVVEKAHEDDIWCVAWTRRDNLIVTGSADGSVKIWYAADGSIPSGLGGHAGVISVDFSMDGTRLVSASLDSVLHIWNLENKASLERTIQADAVQSWTAKFSPDGKYVSTGSYNGQIHTYDLATGERISSIQTGADFILCLAYSGDGKYLAAGTKSGVIHVYNVETDQLAHALSGHAQPVRALAFAPDNITLISGSDDHCINVYDVEHGSLASVLEGHDGWILSVAANPDISKQQFASVSSDKKVKVWDLAMRSVIETHEIHEDAIYSVAWNPEGTKLVSVSGDQSIKWFASSGS</sequence>
<dbReference type="OMA" id="LDSSMCL"/>
<evidence type="ECO:0000256" key="3">
    <source>
        <dbReference type="PROSITE-ProRule" id="PRU00221"/>
    </source>
</evidence>
<feature type="repeat" description="WD" evidence="3">
    <location>
        <begin position="108"/>
        <end position="137"/>
    </location>
</feature>
<feature type="repeat" description="WD" evidence="3">
    <location>
        <begin position="180"/>
        <end position="221"/>
    </location>
</feature>
<proteinExistence type="predicted"/>
<dbReference type="PRINTS" id="PR00320">
    <property type="entry name" value="GPROTEINBRPT"/>
</dbReference>
<keyword evidence="5" id="KW-1185">Reference proteome</keyword>
<dbReference type="InterPro" id="IPR019775">
    <property type="entry name" value="WD40_repeat_CS"/>
</dbReference>
<dbReference type="PROSITE" id="PS50082">
    <property type="entry name" value="WD_REPEATS_2"/>
    <property type="match status" value="6"/>
</dbReference>
<accession>A0A1X2H0T6</accession>
<dbReference type="SMART" id="SM00320">
    <property type="entry name" value="WD40"/>
    <property type="match status" value="7"/>
</dbReference>
<dbReference type="SUPFAM" id="SSF50978">
    <property type="entry name" value="WD40 repeat-like"/>
    <property type="match status" value="1"/>
</dbReference>
<evidence type="ECO:0000313" key="5">
    <source>
        <dbReference type="Proteomes" id="UP000242180"/>
    </source>
</evidence>
<feature type="repeat" description="WD" evidence="3">
    <location>
        <begin position="222"/>
        <end position="265"/>
    </location>
</feature>
<dbReference type="InterPro" id="IPR051510">
    <property type="entry name" value="SKI8"/>
</dbReference>
<feature type="repeat" description="WD" evidence="3">
    <location>
        <begin position="12"/>
        <end position="43"/>
    </location>
</feature>
<dbReference type="InterPro" id="IPR036322">
    <property type="entry name" value="WD40_repeat_dom_sf"/>
</dbReference>
<dbReference type="InterPro" id="IPR015943">
    <property type="entry name" value="WD40/YVTN_repeat-like_dom_sf"/>
</dbReference>